<reference evidence="10" key="1">
    <citation type="journal article" date="2019" name="Int. J. Syst. Evol. Microbiol.">
        <title>The Global Catalogue of Microorganisms (GCM) 10K type strain sequencing project: providing services to taxonomists for standard genome sequencing and annotation.</title>
        <authorList>
            <consortium name="The Broad Institute Genomics Platform"/>
            <consortium name="The Broad Institute Genome Sequencing Center for Infectious Disease"/>
            <person name="Wu L."/>
            <person name="Ma J."/>
        </authorList>
    </citation>
    <scope>NUCLEOTIDE SEQUENCE [LARGE SCALE GENOMIC DNA]</scope>
    <source>
        <strain evidence="10">KCTC 12907</strain>
    </source>
</reference>
<dbReference type="Pfam" id="PF00528">
    <property type="entry name" value="BPD_transp_1"/>
    <property type="match status" value="1"/>
</dbReference>
<dbReference type="SUPFAM" id="SSF161098">
    <property type="entry name" value="MetI-like"/>
    <property type="match status" value="1"/>
</dbReference>
<dbReference type="EMBL" id="JBHTAI010000001">
    <property type="protein sequence ID" value="MFC7147387.1"/>
    <property type="molecule type" value="Genomic_DNA"/>
</dbReference>
<organism evidence="9 10">
    <name type="scientific">Cohnella cellulosilytica</name>
    <dbReference type="NCBI Taxonomy" id="986710"/>
    <lineage>
        <taxon>Bacteria</taxon>
        <taxon>Bacillati</taxon>
        <taxon>Bacillota</taxon>
        <taxon>Bacilli</taxon>
        <taxon>Bacillales</taxon>
        <taxon>Paenibacillaceae</taxon>
        <taxon>Cohnella</taxon>
    </lineage>
</organism>
<dbReference type="InterPro" id="IPR000515">
    <property type="entry name" value="MetI-like"/>
</dbReference>
<keyword evidence="5 7" id="KW-1133">Transmembrane helix</keyword>
<keyword evidence="6 7" id="KW-0472">Membrane</keyword>
<evidence type="ECO:0000259" key="8">
    <source>
        <dbReference type="PROSITE" id="PS50928"/>
    </source>
</evidence>
<dbReference type="PROSITE" id="PS50928">
    <property type="entry name" value="ABC_TM1"/>
    <property type="match status" value="1"/>
</dbReference>
<proteinExistence type="inferred from homology"/>
<dbReference type="InterPro" id="IPR050809">
    <property type="entry name" value="UgpAE/MalFG_permease"/>
</dbReference>
<dbReference type="RefSeq" id="WP_378050661.1">
    <property type="nucleotide sequence ID" value="NZ_JBHMDN010000028.1"/>
</dbReference>
<evidence type="ECO:0000256" key="7">
    <source>
        <dbReference type="RuleBase" id="RU363032"/>
    </source>
</evidence>
<evidence type="ECO:0000256" key="4">
    <source>
        <dbReference type="ARBA" id="ARBA00022692"/>
    </source>
</evidence>
<feature type="transmembrane region" description="Helical" evidence="7">
    <location>
        <begin position="263"/>
        <end position="283"/>
    </location>
</feature>
<keyword evidence="2 7" id="KW-0813">Transport</keyword>
<accession>A0ABW2F7B2</accession>
<comment type="subcellular location">
    <subcellularLocation>
        <location evidence="1 7">Cell membrane</location>
        <topology evidence="1 7">Multi-pass membrane protein</topology>
    </subcellularLocation>
</comment>
<evidence type="ECO:0000256" key="6">
    <source>
        <dbReference type="ARBA" id="ARBA00023136"/>
    </source>
</evidence>
<sequence length="290" mass="32340">MHLRQKGWIWTFLAPTLLLFAAFYAYPIATVAISSFTEWRLASAMTYVGLDNYRSLLTDGEFKKALVNTLVWLLAHWTIYVGMGLLVALLTARKTRFSRFVRTVYLIPNMLPIAAVAFLFYIVFNPAIGPINGLLELVGLDQLALNWYQDTRTAFWTVTFTSVIYGGILTLLISAELASIPGEIIESAKMDGAGELRTVFHITLPLLRNVIGTAMILTTVNVLKSFEIIYLTTVGGPGNETINLPILIYRAAMNNNHLSYSNTLGTVTILIGMISILIITRVFRMGRSDY</sequence>
<dbReference type="PANTHER" id="PTHR43227:SF11">
    <property type="entry name" value="BLL4140 PROTEIN"/>
    <property type="match status" value="1"/>
</dbReference>
<evidence type="ECO:0000256" key="1">
    <source>
        <dbReference type="ARBA" id="ARBA00004651"/>
    </source>
</evidence>
<dbReference type="Gene3D" id="1.10.3720.10">
    <property type="entry name" value="MetI-like"/>
    <property type="match status" value="1"/>
</dbReference>
<dbReference type="InterPro" id="IPR035906">
    <property type="entry name" value="MetI-like_sf"/>
</dbReference>
<keyword evidence="3" id="KW-1003">Cell membrane</keyword>
<feature type="transmembrane region" description="Helical" evidence="7">
    <location>
        <begin position="7"/>
        <end position="26"/>
    </location>
</feature>
<dbReference type="CDD" id="cd06261">
    <property type="entry name" value="TM_PBP2"/>
    <property type="match status" value="1"/>
</dbReference>
<feature type="transmembrane region" description="Helical" evidence="7">
    <location>
        <begin position="154"/>
        <end position="178"/>
    </location>
</feature>
<gene>
    <name evidence="9" type="ORF">ACFQMJ_02470</name>
</gene>
<protein>
    <submittedName>
        <fullName evidence="9">Carbohydrate ABC transporter permease</fullName>
    </submittedName>
</protein>
<feature type="transmembrane region" description="Helical" evidence="7">
    <location>
        <begin position="104"/>
        <end position="124"/>
    </location>
</feature>
<evidence type="ECO:0000256" key="5">
    <source>
        <dbReference type="ARBA" id="ARBA00022989"/>
    </source>
</evidence>
<feature type="transmembrane region" description="Helical" evidence="7">
    <location>
        <begin position="70"/>
        <end position="92"/>
    </location>
</feature>
<keyword evidence="4 7" id="KW-0812">Transmembrane</keyword>
<dbReference type="Proteomes" id="UP001596378">
    <property type="component" value="Unassembled WGS sequence"/>
</dbReference>
<evidence type="ECO:0000313" key="9">
    <source>
        <dbReference type="EMBL" id="MFC7147387.1"/>
    </source>
</evidence>
<name>A0ABW2F7B2_9BACL</name>
<dbReference type="PANTHER" id="PTHR43227">
    <property type="entry name" value="BLL4140 PROTEIN"/>
    <property type="match status" value="1"/>
</dbReference>
<evidence type="ECO:0000313" key="10">
    <source>
        <dbReference type="Proteomes" id="UP001596378"/>
    </source>
</evidence>
<comment type="caution">
    <text evidence="9">The sequence shown here is derived from an EMBL/GenBank/DDBJ whole genome shotgun (WGS) entry which is preliminary data.</text>
</comment>
<comment type="similarity">
    <text evidence="7">Belongs to the binding-protein-dependent transport system permease family.</text>
</comment>
<keyword evidence="10" id="KW-1185">Reference proteome</keyword>
<feature type="domain" description="ABC transmembrane type-1" evidence="8">
    <location>
        <begin position="66"/>
        <end position="279"/>
    </location>
</feature>
<evidence type="ECO:0000256" key="2">
    <source>
        <dbReference type="ARBA" id="ARBA00022448"/>
    </source>
</evidence>
<evidence type="ECO:0000256" key="3">
    <source>
        <dbReference type="ARBA" id="ARBA00022475"/>
    </source>
</evidence>